<dbReference type="Gene3D" id="3.40.850.10">
    <property type="entry name" value="Kinesin motor domain"/>
    <property type="match status" value="1"/>
</dbReference>
<dbReference type="GO" id="GO:0003779">
    <property type="term" value="F:actin binding"/>
    <property type="evidence" value="ECO:0007669"/>
    <property type="project" value="UniProtKB-KW"/>
</dbReference>
<feature type="compositionally biased region" description="Polar residues" evidence="17">
    <location>
        <begin position="1774"/>
        <end position="1794"/>
    </location>
</feature>
<dbReference type="Pfam" id="PF03142">
    <property type="entry name" value="Chitin_synth_2"/>
    <property type="match status" value="1"/>
</dbReference>
<feature type="transmembrane region" description="Helical" evidence="18">
    <location>
        <begin position="961"/>
        <end position="983"/>
    </location>
</feature>
<keyword evidence="7 16" id="KW-0547">Nucleotide-binding</keyword>
<name>A0A0F7SNS8_PHARH</name>
<dbReference type="InterPro" id="IPR027417">
    <property type="entry name" value="P-loop_NTPase"/>
</dbReference>
<dbReference type="InterPro" id="IPR014876">
    <property type="entry name" value="DEK_C"/>
</dbReference>
<dbReference type="PANTHER" id="PTHR22914">
    <property type="entry name" value="CHITIN SYNTHASE"/>
    <property type="match status" value="1"/>
</dbReference>
<feature type="binding site" evidence="16">
    <location>
        <begin position="122"/>
        <end position="129"/>
    </location>
    <ligand>
        <name>ATP</name>
        <dbReference type="ChEBI" id="CHEBI:30616"/>
    </ligand>
</feature>
<evidence type="ECO:0000256" key="17">
    <source>
        <dbReference type="SAM" id="MobiDB-lite"/>
    </source>
</evidence>
<feature type="transmembrane region" description="Helical" evidence="18">
    <location>
        <begin position="1616"/>
        <end position="1645"/>
    </location>
</feature>
<feature type="domain" description="DEK-C" evidence="21">
    <location>
        <begin position="1933"/>
        <end position="1989"/>
    </location>
</feature>
<evidence type="ECO:0000259" key="21">
    <source>
        <dbReference type="PROSITE" id="PS51998"/>
    </source>
</evidence>
<keyword evidence="9 18" id="KW-1133">Transmembrane helix</keyword>
<feature type="region of interest" description="Disordered" evidence="17">
    <location>
        <begin position="1746"/>
        <end position="1832"/>
    </location>
</feature>
<dbReference type="Gene3D" id="3.10.120.10">
    <property type="entry name" value="Cytochrome b5-like heme/steroid binding domain"/>
    <property type="match status" value="1"/>
</dbReference>
<dbReference type="InterPro" id="IPR036037">
    <property type="entry name" value="MYSc_Myo17"/>
</dbReference>
<accession>A0A0F7SNS8</accession>
<dbReference type="EMBL" id="LN483345">
    <property type="protein sequence ID" value="CDZ98697.1"/>
    <property type="molecule type" value="Genomic_DNA"/>
</dbReference>
<proteinExistence type="inferred from homology"/>
<evidence type="ECO:0000256" key="2">
    <source>
        <dbReference type="ARBA" id="ARBA00012543"/>
    </source>
</evidence>
<dbReference type="SUPFAM" id="SSF53448">
    <property type="entry name" value="Nucleotide-diphospho-sugar transferases"/>
    <property type="match status" value="1"/>
</dbReference>
<keyword evidence="10 16" id="KW-0518">Myosin</keyword>
<dbReference type="InterPro" id="IPR029044">
    <property type="entry name" value="Nucleotide-diphossugar_trans"/>
</dbReference>
<feature type="transmembrane region" description="Helical" evidence="18">
    <location>
        <begin position="1227"/>
        <end position="1248"/>
    </location>
</feature>
<evidence type="ECO:0000256" key="13">
    <source>
        <dbReference type="ARBA" id="ARBA00023180"/>
    </source>
</evidence>
<evidence type="ECO:0000256" key="9">
    <source>
        <dbReference type="ARBA" id="ARBA00022989"/>
    </source>
</evidence>
<evidence type="ECO:0000259" key="20">
    <source>
        <dbReference type="PROSITE" id="PS51456"/>
    </source>
</evidence>
<dbReference type="SUPFAM" id="SSF52540">
    <property type="entry name" value="P-loop containing nucleoside triphosphate hydrolases"/>
    <property type="match status" value="1"/>
</dbReference>
<dbReference type="Gene3D" id="1.10.10.820">
    <property type="match status" value="1"/>
</dbReference>
<organism evidence="22">
    <name type="scientific">Phaffia rhodozyma</name>
    <name type="common">Yeast</name>
    <name type="synonym">Xanthophyllomyces dendrorhous</name>
    <dbReference type="NCBI Taxonomy" id="264483"/>
    <lineage>
        <taxon>Eukaryota</taxon>
        <taxon>Fungi</taxon>
        <taxon>Dikarya</taxon>
        <taxon>Basidiomycota</taxon>
        <taxon>Agaricomycotina</taxon>
        <taxon>Tremellomycetes</taxon>
        <taxon>Cystofilobasidiales</taxon>
        <taxon>Mrakiaceae</taxon>
        <taxon>Phaffia</taxon>
    </lineage>
</organism>
<evidence type="ECO:0000256" key="10">
    <source>
        <dbReference type="ARBA" id="ARBA00023123"/>
    </source>
</evidence>
<reference evidence="22" key="1">
    <citation type="submission" date="2014-08" db="EMBL/GenBank/DDBJ databases">
        <authorList>
            <person name="Sharma Rahul"/>
            <person name="Thines Marco"/>
        </authorList>
    </citation>
    <scope>NUCLEOTIDE SEQUENCE</scope>
</reference>
<dbReference type="InterPro" id="IPR036400">
    <property type="entry name" value="Cyt_B5-like_heme/steroid_sf"/>
</dbReference>
<feature type="transmembrane region" description="Helical" evidence="18">
    <location>
        <begin position="1651"/>
        <end position="1670"/>
    </location>
</feature>
<dbReference type="InterPro" id="IPR004835">
    <property type="entry name" value="Chitin_synth"/>
</dbReference>
<comment type="similarity">
    <text evidence="16">Belongs to the TRAFAC class myosin-kinesin ATPase superfamily. Myosin family.</text>
</comment>
<evidence type="ECO:0000256" key="11">
    <source>
        <dbReference type="ARBA" id="ARBA00023136"/>
    </source>
</evidence>
<dbReference type="InterPro" id="IPR001199">
    <property type="entry name" value="Cyt_B5-like_heme/steroid-bd"/>
</dbReference>
<dbReference type="PROSITE" id="PS51998">
    <property type="entry name" value="DEK_C"/>
    <property type="match status" value="1"/>
</dbReference>
<dbReference type="Pfam" id="PF00173">
    <property type="entry name" value="Cyt-b5"/>
    <property type="match status" value="1"/>
</dbReference>
<feature type="domain" description="Myosin motor" evidence="20">
    <location>
        <begin position="18"/>
        <end position="783"/>
    </location>
</feature>
<feature type="region of interest" description="Actin-binding" evidence="16">
    <location>
        <begin position="664"/>
        <end position="686"/>
    </location>
</feature>
<keyword evidence="12 16" id="KW-0505">Motor protein</keyword>
<evidence type="ECO:0000256" key="6">
    <source>
        <dbReference type="ARBA" id="ARBA00022692"/>
    </source>
</evidence>
<keyword evidence="13" id="KW-0325">Glycoprotein</keyword>
<keyword evidence="4" id="KW-0328">Glycosyltransferase</keyword>
<evidence type="ECO:0000256" key="1">
    <source>
        <dbReference type="ARBA" id="ARBA00004651"/>
    </source>
</evidence>
<dbReference type="SUPFAM" id="SSF55856">
    <property type="entry name" value="Cytochrome b5-like heme/steroid binding domain"/>
    <property type="match status" value="1"/>
</dbReference>
<evidence type="ECO:0000259" key="19">
    <source>
        <dbReference type="PROSITE" id="PS50255"/>
    </source>
</evidence>
<dbReference type="PROSITE" id="PS50255">
    <property type="entry name" value="CYTOCHROME_B5_2"/>
    <property type="match status" value="1"/>
</dbReference>
<dbReference type="GO" id="GO:0016459">
    <property type="term" value="C:myosin complex"/>
    <property type="evidence" value="ECO:0007669"/>
    <property type="project" value="UniProtKB-KW"/>
</dbReference>
<dbReference type="InterPro" id="IPR036961">
    <property type="entry name" value="Kinesin_motor_dom_sf"/>
</dbReference>
<evidence type="ECO:0000256" key="18">
    <source>
        <dbReference type="SAM" id="Phobius"/>
    </source>
</evidence>
<dbReference type="PROSITE" id="PS51456">
    <property type="entry name" value="MYOSIN_MOTOR"/>
    <property type="match status" value="1"/>
</dbReference>
<sequence length="1992" mass="221535">MATISVKEAAITHDVSQLIQSAGGATIYPSDDHLLALLHARFRSDLPYTRLSPSTLLVVNPLKALAHLNEASAKDYVEAEYSDTSGDERPGGPMQPHLYDLAAKVYLLMSRKKENQAVSFSGITGSGKSFSSELFISQVLRLSAHTKKEQRISNQIKAIFTVLDSFGNSKTAANPSASRYGKFLELHFSETGRISGAKVLAFGLDKSRVNRLSQNERSFNIFYQLLAGASPDEREALNLDEPSSYALLASSGCYLLPGGPLSDDHAQMGELRAALALLGFKPKHVSSIFTLLTAILLLGNLEFIDNGDRELTYESATVANITVLYEVSNLLQVSSEELQQALTNKTTYVRNDLTSKFLMSGDAGLQRDALVRDLYALLFAFVVETINHKLDDLGEPFKTSITIFDQPGFQSRSSNVTDKAPLVAANGQNSFEEFCFNFSAETLHSSFIRRAFDDSIGYNALMSADRISISSVLTMDNAACVELLRGGPLSSRADRKPGGVLGSLARACTKFSQGKTSEWDKDVEVLEDMIHKFGSHPSFVTSPGVGMGPAGDKTLFGINHYTGSCSYDARGFVERDADILDSSLVQLLRGSADSFIAKLVSGPGIASEFHPHDPETVVQAQVSVTPLRHPTLNTQSPFSDTQLPSPLIEQGAVYPVTTQLNATLAELLTTIEKGRTWDVICIRPNDNSLANSFDKRRVKSQIRSFLLPDLVVRRQVEYTTFYELPDFISRYNVPNGQASDSIDVSVRKFVTERSWTDGLDYTIGEHSIWLSYDAWREVDDELRDEEKKAASGFITPSETDDQSMLPSSVSHWGVADNNGPTESSDDLLLRRTNTTGSAYLDPAPGHTYEPYDNAGGNKAGYAPSWIDPDQWDSKPAQSVTTLPDAMHPEGHRSGEDELGGMIVNEKTGDKTLEIVETSRARRWWVRFVWLLTWWIPEFMITKVGKMTRPDVRMAWREKVAICVLIFLLCGIVIFYVVVFGLLLCPDYKLVWNTSELGEHAQSNDFWVAAYGKVYDITSFWKGQHSDVSAYPVTSEIMLELAGQDLTYYFPVVFPVACAGLVTDESLALQRNFTAVADYAVHWSGTLQTYGSAKLNNSDWLPDRFLPFMKEYYKGTFVYSRKEITSNADSGSKTWAIYDNGVYDLSDYLTTITYHESDTDSSKYSFLNDSVTSIFSDQPGLDITKKLNAVFETMNGSYASMQYACLRNAFYVGEADIRETPRCTVNNYILLSFSILIMVTIFMKFLSALQLTGKRNPEMQDKFVICQIPCYTEGEESLRRTIDSIAALKYDDKRKLIFIICDGNIIGSGNDKSTPRIVLDILGVDEKLDPEALLFKSVGEGSKQLNYGKVYSGLYEFEGHVVPYMVTVKVGKPSERSKPGNRGKRDSQILLLRYLNRVHFDAPMSPFELEMYHQMRNIIGIDPAFYEYLFQVDADTTVSPESLNRMVAVSVDDSTIIGVCGETKLQNEMQSITTMIQVYEYFMSHHLAKAFESLFGSVTCLPGCFSLYRLRTADKGRPIIISQRVIDDYSEPNVDTLHKKNLFSLGEDRYLTTLMMKYFPSFKMKFTSDAIAYTVAPDRWEVLLSQRRRWINSTIHNLAELTTLPEMCGFCLFSMRFIVYLDLVGTIILPATCVYLFYLIIVVAIGSSPIPTLALILIGITYGLQAVIFLIKREFMLVGWMVIYILAYPVYSFFLPIYSFWYMDDFSWGNTRVVVGEGKDKTVMTTESELFDDSMVPLKKFSEYEAEAWDQPSRPGSVSGPGSNYGYPHDDKRSQYNSSPGPRMQPQQPQSYAGSQTGGDYYRDASPLKHHNSNPNLRNSRAPSLAPPTMYNTGYNPSQNSLYGASTPFMSHPMGLPTHAPSEFSAPLYPPQFPGLGPRSTMMSFSGSQGGPPSTMGGFMGGGQPGMGNPRMSTFSLATTANPFAASAPSDCTDPSDEEILAELRHYLSTQDLMAVTKKTSRAAVFARFPKADLSGKVPWINTCIDKILQGQM</sequence>
<keyword evidence="6 18" id="KW-0812">Transmembrane</keyword>
<dbReference type="GO" id="GO:0003774">
    <property type="term" value="F:cytoskeletal motor activity"/>
    <property type="evidence" value="ECO:0007669"/>
    <property type="project" value="UniProtKB-UniRule"/>
</dbReference>
<dbReference type="PRINTS" id="PR00193">
    <property type="entry name" value="MYOSINHEAVY"/>
</dbReference>
<dbReference type="Pfam" id="PF00063">
    <property type="entry name" value="Myosin_head"/>
    <property type="match status" value="1"/>
</dbReference>
<evidence type="ECO:0000256" key="14">
    <source>
        <dbReference type="ARBA" id="ARBA00023203"/>
    </source>
</evidence>
<dbReference type="GO" id="GO:0030428">
    <property type="term" value="C:cell septum"/>
    <property type="evidence" value="ECO:0007669"/>
    <property type="project" value="TreeGrafter"/>
</dbReference>
<keyword evidence="5 22" id="KW-0808">Transferase</keyword>
<dbReference type="GO" id="GO:0005886">
    <property type="term" value="C:plasma membrane"/>
    <property type="evidence" value="ECO:0007669"/>
    <property type="project" value="UniProtKB-SubCell"/>
</dbReference>
<keyword evidence="3" id="KW-1003">Cell membrane</keyword>
<dbReference type="Gene3D" id="1.20.120.720">
    <property type="entry name" value="Myosin VI head, motor domain, U50 subdomain"/>
    <property type="match status" value="1"/>
</dbReference>
<comment type="subcellular location">
    <subcellularLocation>
        <location evidence="1">Cell membrane</location>
        <topology evidence="1">Multi-pass membrane protein</topology>
    </subcellularLocation>
</comment>
<evidence type="ECO:0000256" key="8">
    <source>
        <dbReference type="ARBA" id="ARBA00022840"/>
    </source>
</evidence>
<feature type="transmembrane region" description="Helical" evidence="18">
    <location>
        <begin position="1677"/>
        <end position="1700"/>
    </location>
</feature>
<dbReference type="Pfam" id="PF08766">
    <property type="entry name" value="DEK_C"/>
    <property type="match status" value="1"/>
</dbReference>
<dbReference type="Gene3D" id="1.10.10.60">
    <property type="entry name" value="Homeodomain-like"/>
    <property type="match status" value="1"/>
</dbReference>
<comment type="catalytic activity">
    <reaction evidence="15">
        <text>[(1-&gt;4)-N-acetyl-beta-D-glucosaminyl](n) + UDP-N-acetyl-alpha-D-glucosamine = [(1-&gt;4)-N-acetyl-beta-D-glucosaminyl](n+1) + UDP + H(+)</text>
        <dbReference type="Rhea" id="RHEA:16637"/>
        <dbReference type="Rhea" id="RHEA-COMP:9593"/>
        <dbReference type="Rhea" id="RHEA-COMP:9595"/>
        <dbReference type="ChEBI" id="CHEBI:15378"/>
        <dbReference type="ChEBI" id="CHEBI:17029"/>
        <dbReference type="ChEBI" id="CHEBI:57705"/>
        <dbReference type="ChEBI" id="CHEBI:58223"/>
        <dbReference type="EC" id="2.4.1.16"/>
    </reaction>
</comment>
<evidence type="ECO:0000256" key="3">
    <source>
        <dbReference type="ARBA" id="ARBA00022475"/>
    </source>
</evidence>
<dbReference type="SUPFAM" id="SSF109715">
    <property type="entry name" value="DEK C-terminal domain"/>
    <property type="match status" value="1"/>
</dbReference>
<evidence type="ECO:0000256" key="12">
    <source>
        <dbReference type="ARBA" id="ARBA00023175"/>
    </source>
</evidence>
<dbReference type="GO" id="GO:0004100">
    <property type="term" value="F:chitin synthase activity"/>
    <property type="evidence" value="ECO:0007669"/>
    <property type="project" value="UniProtKB-EC"/>
</dbReference>
<dbReference type="Gene3D" id="3.90.550.10">
    <property type="entry name" value="Spore Coat Polysaccharide Biosynthesis Protein SpsA, Chain A"/>
    <property type="match status" value="1"/>
</dbReference>
<dbReference type="PANTHER" id="PTHR22914:SF13">
    <property type="entry name" value="CHITIN SYNTHASE"/>
    <property type="match status" value="1"/>
</dbReference>
<dbReference type="SMART" id="SM00242">
    <property type="entry name" value="MYSc"/>
    <property type="match status" value="1"/>
</dbReference>
<feature type="transmembrane region" description="Helical" evidence="18">
    <location>
        <begin position="923"/>
        <end position="940"/>
    </location>
</feature>
<dbReference type="GO" id="GO:0031505">
    <property type="term" value="P:fungal-type cell wall organization"/>
    <property type="evidence" value="ECO:0007669"/>
    <property type="project" value="TreeGrafter"/>
</dbReference>
<dbReference type="InterPro" id="IPR001609">
    <property type="entry name" value="Myosin_head_motor_dom-like"/>
</dbReference>
<protein>
    <recommendedName>
        <fullName evidence="2">chitin synthase</fullName>
        <ecNumber evidence="2">2.4.1.16</ecNumber>
    </recommendedName>
</protein>
<dbReference type="GO" id="GO:0005524">
    <property type="term" value="F:ATP binding"/>
    <property type="evidence" value="ECO:0007669"/>
    <property type="project" value="UniProtKB-UniRule"/>
</dbReference>
<evidence type="ECO:0000256" key="15">
    <source>
        <dbReference type="ARBA" id="ARBA00048014"/>
    </source>
</evidence>
<dbReference type="EC" id="2.4.1.16" evidence="2"/>
<dbReference type="CDD" id="cd14879">
    <property type="entry name" value="MYSc_Myo17"/>
    <property type="match status" value="1"/>
</dbReference>
<feature type="compositionally biased region" description="Polar residues" evidence="17">
    <location>
        <begin position="1812"/>
        <end position="1821"/>
    </location>
</feature>
<dbReference type="SMART" id="SM01117">
    <property type="entry name" value="Cyt-b5"/>
    <property type="match status" value="2"/>
</dbReference>
<feature type="compositionally biased region" description="Low complexity" evidence="17">
    <location>
        <begin position="1751"/>
        <end position="1761"/>
    </location>
</feature>
<evidence type="ECO:0000256" key="7">
    <source>
        <dbReference type="ARBA" id="ARBA00022741"/>
    </source>
</evidence>
<keyword evidence="14 16" id="KW-0009">Actin-binding</keyword>
<keyword evidence="11 18" id="KW-0472">Membrane</keyword>
<feature type="domain" description="Cytochrome b5 heme-binding" evidence="19">
    <location>
        <begin position="988"/>
        <end position="1049"/>
    </location>
</feature>
<dbReference type="Gene3D" id="1.20.58.530">
    <property type="match status" value="1"/>
</dbReference>
<evidence type="ECO:0000256" key="5">
    <source>
        <dbReference type="ARBA" id="ARBA00022679"/>
    </source>
</evidence>
<evidence type="ECO:0000256" key="4">
    <source>
        <dbReference type="ARBA" id="ARBA00022676"/>
    </source>
</evidence>
<evidence type="ECO:0000256" key="16">
    <source>
        <dbReference type="PROSITE-ProRule" id="PRU00782"/>
    </source>
</evidence>
<evidence type="ECO:0000313" key="22">
    <source>
        <dbReference type="EMBL" id="CDZ98697.1"/>
    </source>
</evidence>
<dbReference type="GO" id="GO:0006031">
    <property type="term" value="P:chitin biosynthetic process"/>
    <property type="evidence" value="ECO:0007669"/>
    <property type="project" value="TreeGrafter"/>
</dbReference>
<keyword evidence="8 16" id="KW-0067">ATP-binding</keyword>